<protein>
    <recommendedName>
        <fullName evidence="4">YCII-related domain-containing protein</fullName>
    </recommendedName>
</protein>
<keyword evidence="3" id="KW-1185">Reference proteome</keyword>
<evidence type="ECO:0000313" key="3">
    <source>
        <dbReference type="Proteomes" id="UP000644610"/>
    </source>
</evidence>
<evidence type="ECO:0000313" key="2">
    <source>
        <dbReference type="EMBL" id="GII44603.1"/>
    </source>
</evidence>
<sequence>MFLAHLSRTGPQWNAARPMEEQTEWLTHAAYMDMQVDEGIIVLGGPLDDMRVVLAMEVESEEAVRAILGRDPWSDSHLRIDAIEPWTIRLDGRRPRPPVRESSGTTPGLA</sequence>
<gene>
    <name evidence="2" type="ORF">Psi02_10270</name>
</gene>
<evidence type="ECO:0008006" key="4">
    <source>
        <dbReference type="Google" id="ProtNLM"/>
    </source>
</evidence>
<organism evidence="2 3">
    <name type="scientific">Planotetraspora silvatica</name>
    <dbReference type="NCBI Taxonomy" id="234614"/>
    <lineage>
        <taxon>Bacteria</taxon>
        <taxon>Bacillati</taxon>
        <taxon>Actinomycetota</taxon>
        <taxon>Actinomycetes</taxon>
        <taxon>Streptosporangiales</taxon>
        <taxon>Streptosporangiaceae</taxon>
        <taxon>Planotetraspora</taxon>
    </lineage>
</organism>
<dbReference type="Proteomes" id="UP000644610">
    <property type="component" value="Unassembled WGS sequence"/>
</dbReference>
<comment type="caution">
    <text evidence="2">The sequence shown here is derived from an EMBL/GenBank/DDBJ whole genome shotgun (WGS) entry which is preliminary data.</text>
</comment>
<evidence type="ECO:0000256" key="1">
    <source>
        <dbReference type="SAM" id="MobiDB-lite"/>
    </source>
</evidence>
<proteinExistence type="predicted"/>
<dbReference type="EMBL" id="BOOQ01000003">
    <property type="protein sequence ID" value="GII44603.1"/>
    <property type="molecule type" value="Genomic_DNA"/>
</dbReference>
<dbReference type="SUPFAM" id="SSF54909">
    <property type="entry name" value="Dimeric alpha+beta barrel"/>
    <property type="match status" value="1"/>
</dbReference>
<reference evidence="2" key="1">
    <citation type="submission" date="2021-01" db="EMBL/GenBank/DDBJ databases">
        <title>Whole genome shotgun sequence of Planotetraspora silvatica NBRC 100141.</title>
        <authorList>
            <person name="Komaki H."/>
            <person name="Tamura T."/>
        </authorList>
    </citation>
    <scope>NUCLEOTIDE SEQUENCE</scope>
    <source>
        <strain evidence="2">NBRC 100141</strain>
    </source>
</reference>
<accession>A0A8J3UG04</accession>
<feature type="region of interest" description="Disordered" evidence="1">
    <location>
        <begin position="90"/>
        <end position="110"/>
    </location>
</feature>
<name>A0A8J3UG04_9ACTN</name>
<dbReference type="RefSeq" id="WP_203972238.1">
    <property type="nucleotide sequence ID" value="NZ_BAAAKY010000004.1"/>
</dbReference>
<dbReference type="InterPro" id="IPR011008">
    <property type="entry name" value="Dimeric_a/b-barrel"/>
</dbReference>
<dbReference type="AlphaFoldDB" id="A0A8J3UG04"/>